<dbReference type="InterPro" id="IPR016032">
    <property type="entry name" value="Sig_transdc_resp-reg_C-effctor"/>
</dbReference>
<evidence type="ECO:0000256" key="1">
    <source>
        <dbReference type="ARBA" id="ARBA00022553"/>
    </source>
</evidence>
<dbReference type="SUPFAM" id="SSF46894">
    <property type="entry name" value="C-terminal effector domain of the bipartite response regulators"/>
    <property type="match status" value="1"/>
</dbReference>
<dbReference type="Proteomes" id="UP001226434">
    <property type="component" value="Unassembled WGS sequence"/>
</dbReference>
<evidence type="ECO:0000256" key="3">
    <source>
        <dbReference type="PROSITE-ProRule" id="PRU00169"/>
    </source>
</evidence>
<keyword evidence="7" id="KW-1185">Reference proteome</keyword>
<dbReference type="PROSITE" id="PS50043">
    <property type="entry name" value="HTH_LUXR_2"/>
    <property type="match status" value="1"/>
</dbReference>
<comment type="caution">
    <text evidence="6">The sequence shown here is derived from an EMBL/GenBank/DDBJ whole genome shotgun (WGS) entry which is preliminary data.</text>
</comment>
<sequence>MAISIFIVDDHYMVIEGIHSLFHHEKSVEWLGHATNAASCLAFLKQQLPDIILLDINLPDKSGIDLCKEIKTLYPTVCVIGLSTFNQQSFIEKMMANGASGYVLKNATQKELMDSFETVMKGRAYLSHEVAQMLRSHEATDDAPVLTRREKEVLELIAEGLTNNEMAEKLFVSASTIDTHRKNLLMKLNAKNTAELVKLAIVKKLISFS</sequence>
<dbReference type="PROSITE" id="PS50110">
    <property type="entry name" value="RESPONSE_REGULATORY"/>
    <property type="match status" value="1"/>
</dbReference>
<reference evidence="6 7" key="1">
    <citation type="submission" date="2023-05" db="EMBL/GenBank/DDBJ databases">
        <title>Genome sequence of Pinibacter sp. MAH-24.</title>
        <authorList>
            <person name="Huq M.A."/>
        </authorList>
    </citation>
    <scope>NUCLEOTIDE SEQUENCE [LARGE SCALE GENOMIC DNA]</scope>
    <source>
        <strain evidence="6 7">MAH-24</strain>
    </source>
</reference>
<dbReference type="CDD" id="cd06170">
    <property type="entry name" value="LuxR_C_like"/>
    <property type="match status" value="1"/>
</dbReference>
<protein>
    <submittedName>
        <fullName evidence="6">Response regulator transcription factor</fullName>
    </submittedName>
</protein>
<evidence type="ECO:0000256" key="2">
    <source>
        <dbReference type="ARBA" id="ARBA00023125"/>
    </source>
</evidence>
<dbReference type="InterPro" id="IPR000792">
    <property type="entry name" value="Tscrpt_reg_LuxR_C"/>
</dbReference>
<evidence type="ECO:0000313" key="7">
    <source>
        <dbReference type="Proteomes" id="UP001226434"/>
    </source>
</evidence>
<feature type="domain" description="HTH luxR-type" evidence="4">
    <location>
        <begin position="139"/>
        <end position="204"/>
    </location>
</feature>
<proteinExistence type="predicted"/>
<dbReference type="Gene3D" id="3.40.50.2300">
    <property type="match status" value="1"/>
</dbReference>
<dbReference type="Pfam" id="PF00196">
    <property type="entry name" value="GerE"/>
    <property type="match status" value="1"/>
</dbReference>
<gene>
    <name evidence="6" type="ORF">QJ048_12875</name>
</gene>
<dbReference type="PRINTS" id="PR00038">
    <property type="entry name" value="HTHLUXR"/>
</dbReference>
<evidence type="ECO:0000313" key="6">
    <source>
        <dbReference type="EMBL" id="MDI3320677.1"/>
    </source>
</evidence>
<keyword evidence="2" id="KW-0238">DNA-binding</keyword>
<dbReference type="InterPro" id="IPR039420">
    <property type="entry name" value="WalR-like"/>
</dbReference>
<dbReference type="SUPFAM" id="SSF52172">
    <property type="entry name" value="CheY-like"/>
    <property type="match status" value="1"/>
</dbReference>
<dbReference type="SMART" id="SM00421">
    <property type="entry name" value="HTH_LUXR"/>
    <property type="match status" value="1"/>
</dbReference>
<dbReference type="InterPro" id="IPR058245">
    <property type="entry name" value="NreC/VraR/RcsB-like_REC"/>
</dbReference>
<evidence type="ECO:0000259" key="4">
    <source>
        <dbReference type="PROSITE" id="PS50043"/>
    </source>
</evidence>
<keyword evidence="1 3" id="KW-0597">Phosphoprotein</keyword>
<evidence type="ECO:0000259" key="5">
    <source>
        <dbReference type="PROSITE" id="PS50110"/>
    </source>
</evidence>
<dbReference type="PANTHER" id="PTHR43214:SF43">
    <property type="entry name" value="TWO-COMPONENT RESPONSE REGULATOR"/>
    <property type="match status" value="1"/>
</dbReference>
<dbReference type="RefSeq" id="WP_282334774.1">
    <property type="nucleotide sequence ID" value="NZ_JASBRG010000007.1"/>
</dbReference>
<dbReference type="InterPro" id="IPR011006">
    <property type="entry name" value="CheY-like_superfamily"/>
</dbReference>
<feature type="domain" description="Response regulatory" evidence="5">
    <location>
        <begin position="4"/>
        <end position="120"/>
    </location>
</feature>
<dbReference type="SMART" id="SM00448">
    <property type="entry name" value="REC"/>
    <property type="match status" value="1"/>
</dbReference>
<dbReference type="InterPro" id="IPR001789">
    <property type="entry name" value="Sig_transdc_resp-reg_receiver"/>
</dbReference>
<organism evidence="6 7">
    <name type="scientific">Pinibacter soli</name>
    <dbReference type="NCBI Taxonomy" id="3044211"/>
    <lineage>
        <taxon>Bacteria</taxon>
        <taxon>Pseudomonadati</taxon>
        <taxon>Bacteroidota</taxon>
        <taxon>Chitinophagia</taxon>
        <taxon>Chitinophagales</taxon>
        <taxon>Chitinophagaceae</taxon>
        <taxon>Pinibacter</taxon>
    </lineage>
</organism>
<name>A0ABT6RDM2_9BACT</name>
<feature type="modified residue" description="4-aspartylphosphate" evidence="3">
    <location>
        <position position="55"/>
    </location>
</feature>
<dbReference type="CDD" id="cd17535">
    <property type="entry name" value="REC_NarL-like"/>
    <property type="match status" value="1"/>
</dbReference>
<dbReference type="EMBL" id="JASBRG010000007">
    <property type="protein sequence ID" value="MDI3320677.1"/>
    <property type="molecule type" value="Genomic_DNA"/>
</dbReference>
<accession>A0ABT6RDM2</accession>
<dbReference type="PANTHER" id="PTHR43214">
    <property type="entry name" value="TWO-COMPONENT RESPONSE REGULATOR"/>
    <property type="match status" value="1"/>
</dbReference>
<dbReference type="Pfam" id="PF00072">
    <property type="entry name" value="Response_reg"/>
    <property type="match status" value="1"/>
</dbReference>